<name>A0ABQ6Q7U5_9BACT</name>
<evidence type="ECO:0000256" key="1">
    <source>
        <dbReference type="SAM" id="Coils"/>
    </source>
</evidence>
<comment type="caution">
    <text evidence="2">The sequence shown here is derived from an EMBL/GenBank/DDBJ whole genome shotgun (WGS) entry which is preliminary data.</text>
</comment>
<protein>
    <recommendedName>
        <fullName evidence="4">LTXXQ motif family protein</fullName>
    </recommendedName>
</protein>
<evidence type="ECO:0000313" key="3">
    <source>
        <dbReference type="Proteomes" id="UP001307705"/>
    </source>
</evidence>
<sequence>MKKIQSLLITLVLVLVTWESFAQRPGQIDPEKLQAARIAFITTRIDLKPEQAEKFWPIFNEYNDKREATMRQIAELNRNSESISEEQAKERIKKRFELQQALLNEEQQFVQKASGVLTAKQILMLNNIARDFTRQLYQRQRGGGGGGF</sequence>
<gene>
    <name evidence="2" type="ORF">Ataiwa_33500</name>
</gene>
<proteinExistence type="predicted"/>
<evidence type="ECO:0000313" key="2">
    <source>
        <dbReference type="EMBL" id="GMQ35077.1"/>
    </source>
</evidence>
<dbReference type="Proteomes" id="UP001307705">
    <property type="component" value="Unassembled WGS sequence"/>
</dbReference>
<keyword evidence="3" id="KW-1185">Reference proteome</keyword>
<evidence type="ECO:0008006" key="4">
    <source>
        <dbReference type="Google" id="ProtNLM"/>
    </source>
</evidence>
<dbReference type="EMBL" id="BTPE01000013">
    <property type="protein sequence ID" value="GMQ35077.1"/>
    <property type="molecule type" value="Genomic_DNA"/>
</dbReference>
<keyword evidence="1" id="KW-0175">Coiled coil</keyword>
<accession>A0ABQ6Q7U5</accession>
<feature type="coiled-coil region" evidence="1">
    <location>
        <begin position="59"/>
        <end position="86"/>
    </location>
</feature>
<reference evidence="2 3" key="1">
    <citation type="submission" date="2023-08" db="EMBL/GenBank/DDBJ databases">
        <title>Draft genome sequence of Algoriphagus taiwanensis.</title>
        <authorList>
            <person name="Takatani N."/>
            <person name="Hosokawa M."/>
            <person name="Sawabe T."/>
        </authorList>
    </citation>
    <scope>NUCLEOTIDE SEQUENCE [LARGE SCALE GENOMIC DNA]</scope>
    <source>
        <strain evidence="2 3">JCM 19755</strain>
    </source>
</reference>
<organism evidence="2 3">
    <name type="scientific">Algoriphagus taiwanensis</name>
    <dbReference type="NCBI Taxonomy" id="1445656"/>
    <lineage>
        <taxon>Bacteria</taxon>
        <taxon>Pseudomonadati</taxon>
        <taxon>Bacteroidota</taxon>
        <taxon>Cytophagia</taxon>
        <taxon>Cytophagales</taxon>
        <taxon>Cyclobacteriaceae</taxon>
        <taxon>Algoriphagus</taxon>
    </lineage>
</organism>
<dbReference type="RefSeq" id="WP_338229902.1">
    <property type="nucleotide sequence ID" value="NZ_BTPE01000013.1"/>
</dbReference>